<dbReference type="GO" id="GO:0016787">
    <property type="term" value="F:hydrolase activity"/>
    <property type="evidence" value="ECO:0007669"/>
    <property type="project" value="InterPro"/>
</dbReference>
<evidence type="ECO:0000313" key="3">
    <source>
        <dbReference type="Proteomes" id="UP000266841"/>
    </source>
</evidence>
<sequence length="154" mass="17417">MAQEDDDTSPQEETRKRFRSFRDGARLRRALGITRVLLLSDVHTDYEANRKFLGRIAGSDGSDGAGTMIIIAGDVSHDLEYLRWTLRKLRRHFDMVVYTPGNHELWLDKGRRQMPGKGDGCSNSIEKLEKVLELCIDEDICIGPVQIGDVGNEL</sequence>
<dbReference type="PANTHER" id="PTHR36492">
    <property type="match status" value="1"/>
</dbReference>
<dbReference type="OrthoDB" id="550558at2759"/>
<dbReference type="InterPro" id="IPR029052">
    <property type="entry name" value="Metallo-depent_PP-like"/>
</dbReference>
<proteinExistence type="predicted"/>
<gene>
    <name evidence="2" type="ORF">THAOC_11698</name>
</gene>
<evidence type="ECO:0000259" key="1">
    <source>
        <dbReference type="Pfam" id="PF00149"/>
    </source>
</evidence>
<reference evidence="2 3" key="1">
    <citation type="journal article" date="2012" name="Genome Biol.">
        <title>Genome and low-iron response of an oceanic diatom adapted to chronic iron limitation.</title>
        <authorList>
            <person name="Lommer M."/>
            <person name="Specht M."/>
            <person name="Roy A.S."/>
            <person name="Kraemer L."/>
            <person name="Andreson R."/>
            <person name="Gutowska M.A."/>
            <person name="Wolf J."/>
            <person name="Bergner S.V."/>
            <person name="Schilhabel M.B."/>
            <person name="Klostermeier U.C."/>
            <person name="Beiko R.G."/>
            <person name="Rosenstiel P."/>
            <person name="Hippler M."/>
            <person name="Laroche J."/>
        </authorList>
    </citation>
    <scope>NUCLEOTIDE SEQUENCE [LARGE SCALE GENOMIC DNA]</scope>
    <source>
        <strain evidence="2 3">CCMP1005</strain>
    </source>
</reference>
<dbReference type="InterPro" id="IPR052963">
    <property type="entry name" value="Pantetheine_PDE"/>
</dbReference>
<organism evidence="2 3">
    <name type="scientific">Thalassiosira oceanica</name>
    <name type="common">Marine diatom</name>
    <dbReference type="NCBI Taxonomy" id="159749"/>
    <lineage>
        <taxon>Eukaryota</taxon>
        <taxon>Sar</taxon>
        <taxon>Stramenopiles</taxon>
        <taxon>Ochrophyta</taxon>
        <taxon>Bacillariophyta</taxon>
        <taxon>Coscinodiscophyceae</taxon>
        <taxon>Thalassiosirophycidae</taxon>
        <taxon>Thalassiosirales</taxon>
        <taxon>Thalassiosiraceae</taxon>
        <taxon>Thalassiosira</taxon>
    </lineage>
</organism>
<dbReference type="SUPFAM" id="SSF56300">
    <property type="entry name" value="Metallo-dependent phosphatases"/>
    <property type="match status" value="1"/>
</dbReference>
<dbReference type="Proteomes" id="UP000266841">
    <property type="component" value="Unassembled WGS sequence"/>
</dbReference>
<feature type="non-terminal residue" evidence="2">
    <location>
        <position position="154"/>
    </location>
</feature>
<dbReference type="AlphaFoldDB" id="K0SLX6"/>
<protein>
    <recommendedName>
        <fullName evidence="1">Calcineurin-like phosphoesterase domain-containing protein</fullName>
    </recommendedName>
</protein>
<accession>K0SLX6</accession>
<feature type="domain" description="Calcineurin-like phosphoesterase" evidence="1">
    <location>
        <begin position="35"/>
        <end position="111"/>
    </location>
</feature>
<dbReference type="PANTHER" id="PTHR36492:SF2">
    <property type="entry name" value="[ACYL-CARRIER-PROTEIN] PHOSPHODIESTERASE PPTH"/>
    <property type="match status" value="1"/>
</dbReference>
<dbReference type="Pfam" id="PF00149">
    <property type="entry name" value="Metallophos"/>
    <property type="match status" value="1"/>
</dbReference>
<dbReference type="InterPro" id="IPR004843">
    <property type="entry name" value="Calcineurin-like_PHP"/>
</dbReference>
<dbReference type="Gene3D" id="3.60.21.10">
    <property type="match status" value="1"/>
</dbReference>
<dbReference type="CDD" id="cd00838">
    <property type="entry name" value="MPP_superfamily"/>
    <property type="match status" value="1"/>
</dbReference>
<evidence type="ECO:0000313" key="2">
    <source>
        <dbReference type="EMBL" id="EJK67293.1"/>
    </source>
</evidence>
<dbReference type="EMBL" id="AGNL01013391">
    <property type="protein sequence ID" value="EJK67293.1"/>
    <property type="molecule type" value="Genomic_DNA"/>
</dbReference>
<keyword evidence="3" id="KW-1185">Reference proteome</keyword>
<comment type="caution">
    <text evidence="2">The sequence shown here is derived from an EMBL/GenBank/DDBJ whole genome shotgun (WGS) entry which is preliminary data.</text>
</comment>
<name>K0SLX6_THAOC</name>